<name>A0A147JUI4_HADYE</name>
<comment type="caution">
    <text evidence="5">The sequence shown here is derived from an EMBL/GenBank/DDBJ whole genome shotgun (WGS) entry which is preliminary data.</text>
</comment>
<dbReference type="Gene3D" id="3.20.19.10">
    <property type="entry name" value="Aconitase, domain 4"/>
    <property type="match status" value="1"/>
</dbReference>
<dbReference type="EMBL" id="LQMQ01000047">
    <property type="protein sequence ID" value="KUO40176.1"/>
    <property type="molecule type" value="Genomic_DNA"/>
</dbReference>
<dbReference type="InterPro" id="IPR015928">
    <property type="entry name" value="Aconitase/3IPM_dehydase_swvl"/>
</dbReference>
<dbReference type="STRING" id="1776334.APZ16_07130"/>
<dbReference type="InterPro" id="IPR011827">
    <property type="entry name" value="LeuD_type2/HacB/DmdB"/>
</dbReference>
<gene>
    <name evidence="3 5" type="primary">leuD</name>
    <name evidence="5" type="ORF">APZ16_07130</name>
</gene>
<dbReference type="Proteomes" id="UP000074294">
    <property type="component" value="Unassembled WGS sequence"/>
</dbReference>
<dbReference type="GO" id="GO:0009098">
    <property type="term" value="P:L-leucine biosynthetic process"/>
    <property type="evidence" value="ECO:0007669"/>
    <property type="project" value="UniProtKB-UniRule"/>
</dbReference>
<dbReference type="EC" id="4.2.1.33" evidence="3"/>
<dbReference type="InterPro" id="IPR050075">
    <property type="entry name" value="LeuD"/>
</dbReference>
<evidence type="ECO:0000256" key="1">
    <source>
        <dbReference type="ARBA" id="ARBA00009869"/>
    </source>
</evidence>
<keyword evidence="2 3" id="KW-0456">Lyase</keyword>
<comment type="pathway">
    <text evidence="3">Amino-acid biosynthesis; L-leucine biosynthesis; L-leucine from 3-methyl-2-oxobutanoate: step 2/4.</text>
</comment>
<dbReference type="PANTHER" id="PTHR43345">
    <property type="entry name" value="3-ISOPROPYLMALATE DEHYDRATASE SMALL SUBUNIT 2-RELATED-RELATED"/>
    <property type="match status" value="1"/>
</dbReference>
<dbReference type="GO" id="GO:0003861">
    <property type="term" value="F:3-isopropylmalate dehydratase activity"/>
    <property type="evidence" value="ECO:0007669"/>
    <property type="project" value="UniProtKB-UniRule"/>
</dbReference>
<dbReference type="Pfam" id="PF00694">
    <property type="entry name" value="Aconitase_C"/>
    <property type="match status" value="1"/>
</dbReference>
<dbReference type="CDD" id="cd01577">
    <property type="entry name" value="IPMI_Swivel"/>
    <property type="match status" value="1"/>
</dbReference>
<proteinExistence type="inferred from homology"/>
<feature type="domain" description="Aconitase A/isopropylmalate dehydratase small subunit swivel" evidence="4">
    <location>
        <begin position="33"/>
        <end position="98"/>
    </location>
</feature>
<dbReference type="InterPro" id="IPR000573">
    <property type="entry name" value="AconitaseA/IPMdHydase_ssu_swvl"/>
</dbReference>
<evidence type="ECO:0000256" key="2">
    <source>
        <dbReference type="ARBA" id="ARBA00023239"/>
    </source>
</evidence>
<dbReference type="UniPathway" id="UPA00048">
    <property type="reaction ID" value="UER00071"/>
</dbReference>
<dbReference type="PANTHER" id="PTHR43345:SF2">
    <property type="entry name" value="3-ISOPROPYLMALATE DEHYDRATASE SMALL SUBUNIT 1"/>
    <property type="match status" value="1"/>
</dbReference>
<comment type="subunit">
    <text evidence="3">Heterodimer of LeuC and LeuD.</text>
</comment>
<evidence type="ECO:0000313" key="5">
    <source>
        <dbReference type="EMBL" id="KUO40176.1"/>
    </source>
</evidence>
<organism evidence="5 6">
    <name type="scientific">Hadarchaeum yellowstonense</name>
    <dbReference type="NCBI Taxonomy" id="1776334"/>
    <lineage>
        <taxon>Archaea</taxon>
        <taxon>Methanobacteriati</taxon>
        <taxon>Candidatus Hadarchaeota</taxon>
        <taxon>Candidatus Hadarchaeia</taxon>
        <taxon>Candidatus Hadarchaeales</taxon>
        <taxon>Candidatus Hadarchaeaceae</taxon>
        <taxon>Candidatus Hadarchaeum</taxon>
    </lineage>
</organism>
<keyword evidence="3" id="KW-0432">Leucine biosynthesis</keyword>
<accession>A0A147JUI4</accession>
<dbReference type="AlphaFoldDB" id="A0A147JUI4"/>
<dbReference type="InterPro" id="IPR033940">
    <property type="entry name" value="IPMI_Swivel"/>
</dbReference>
<dbReference type="SUPFAM" id="SSF52016">
    <property type="entry name" value="LeuD/IlvD-like"/>
    <property type="match status" value="1"/>
</dbReference>
<comment type="similarity">
    <text evidence="1 3">Belongs to the LeuD family. LeuD type 2 subfamily.</text>
</comment>
<sequence length="171" mass="18587">MMARAWVFGDNISTDDIIAGRYLVQHDPRELAKHVMEAVDPEFASKVRAGDVIVAGRNFGCGSSREHAPMALKGAGVAAVVATSFARIFFRNAINQGLPVLVSKEAKEGFRTGDGIRVDVSRGEVINTSTGKVYRAEPLPDFLMEILRAGGLLPYLKEMRGKEVRKGQSVI</sequence>
<dbReference type="NCBIfam" id="TIGR02087">
    <property type="entry name" value="LEUD_arch"/>
    <property type="match status" value="1"/>
</dbReference>
<comment type="catalytic activity">
    <reaction evidence="3">
        <text>(2R,3S)-3-isopropylmalate = (2S)-2-isopropylmalate</text>
        <dbReference type="Rhea" id="RHEA:32287"/>
        <dbReference type="ChEBI" id="CHEBI:1178"/>
        <dbReference type="ChEBI" id="CHEBI:35121"/>
        <dbReference type="EC" id="4.2.1.33"/>
    </reaction>
</comment>
<comment type="function">
    <text evidence="3">Catalyzes the isomerization between 2-isopropylmalate and 3-isopropylmalate, via the formation of 2-isopropylmaleate.</text>
</comment>
<keyword evidence="3" id="KW-0028">Amino-acid biosynthesis</keyword>
<evidence type="ECO:0000313" key="6">
    <source>
        <dbReference type="Proteomes" id="UP000074294"/>
    </source>
</evidence>
<evidence type="ECO:0000259" key="4">
    <source>
        <dbReference type="Pfam" id="PF00694"/>
    </source>
</evidence>
<keyword evidence="3" id="KW-0100">Branched-chain amino acid biosynthesis</keyword>
<dbReference type="HAMAP" id="MF_01032">
    <property type="entry name" value="LeuD_type2"/>
    <property type="match status" value="1"/>
</dbReference>
<evidence type="ECO:0000256" key="3">
    <source>
        <dbReference type="HAMAP-Rule" id="MF_01032"/>
    </source>
</evidence>
<reference evidence="5 6" key="1">
    <citation type="journal article" date="2016" name="Nat. Microbiol.">
        <title>Genomic inference of the metabolism of cosmopolitan subsurface Archaea, Hadesarchaea.</title>
        <authorList>
            <person name="Baker B.J."/>
            <person name="Saw J.H."/>
            <person name="Lind A.E."/>
            <person name="Lazar C.S."/>
            <person name="Hinrichs K.-U."/>
            <person name="Teske A.P."/>
            <person name="Ettema T.J."/>
        </authorList>
    </citation>
    <scope>NUCLEOTIDE SEQUENCE [LARGE SCALE GENOMIC DNA]</scope>
</reference>
<protein>
    <recommendedName>
        <fullName evidence="3">3-isopropylmalate dehydratase small subunit</fullName>
        <ecNumber evidence="3">4.2.1.33</ecNumber>
    </recommendedName>
    <alternativeName>
        <fullName evidence="3">Alpha-IPM isomerase</fullName>
        <shortName evidence="3">IPMI</shortName>
    </alternativeName>
    <alternativeName>
        <fullName evidence="3">Isopropylmalate isomerase</fullName>
    </alternativeName>
</protein>